<keyword evidence="4" id="KW-1185">Reference proteome</keyword>
<dbReference type="AlphaFoldDB" id="A0A1G5FQ44"/>
<accession>A0A1G5FQ44</accession>
<dbReference type="SUPFAM" id="SSF103039">
    <property type="entry name" value="CheC-like"/>
    <property type="match status" value="1"/>
</dbReference>
<organism evidence="3 4">
    <name type="scientific">Butyrivibrio hungatei</name>
    <dbReference type="NCBI Taxonomy" id="185008"/>
    <lineage>
        <taxon>Bacteria</taxon>
        <taxon>Bacillati</taxon>
        <taxon>Bacillota</taxon>
        <taxon>Clostridia</taxon>
        <taxon>Lachnospirales</taxon>
        <taxon>Lachnospiraceae</taxon>
        <taxon>Butyrivibrio</taxon>
    </lineage>
</organism>
<dbReference type="Proteomes" id="UP000183047">
    <property type="component" value="Unassembled WGS sequence"/>
</dbReference>
<proteinExistence type="predicted"/>
<dbReference type="Gene3D" id="3.40.1550.10">
    <property type="entry name" value="CheC-like"/>
    <property type="match status" value="1"/>
</dbReference>
<dbReference type="Pfam" id="PF13690">
    <property type="entry name" value="CheX"/>
    <property type="match status" value="1"/>
</dbReference>
<dbReference type="OrthoDB" id="5614404at2"/>
<feature type="domain" description="Chemotaxis phosphatase CheX-like" evidence="2">
    <location>
        <begin position="184"/>
        <end position="258"/>
    </location>
</feature>
<dbReference type="EMBL" id="FMUR01000016">
    <property type="protein sequence ID" value="SCY41369.1"/>
    <property type="molecule type" value="Genomic_DNA"/>
</dbReference>
<dbReference type="InterPro" id="IPR028051">
    <property type="entry name" value="CheX-like_dom"/>
</dbReference>
<protein>
    <submittedName>
        <fullName evidence="3">Chemotaxis phosphatase CheX</fullName>
    </submittedName>
</protein>
<sequence length="297" mass="33455">MFDRLIGVYLVEKGLLDKSQLEKAYQIQESNCAKLGVIAVAEKLMTIAQAEQVNAMQASMDKRFGDIAIERGYLTDTQVSRLVELQGNPYLAFIQALTDMDCISMSKLAEVEEEYQKLHGFTESDMATLKSGDVEKIVPLFLETEDPIYRGMFSMGIKNMYRLVDSHVFVGKAYKTKNIKDEVLGYQKFHGDQNAFVGISGKYEDVQRMAKAYTKEEFIETREDALDAVCELINCINGLYVTEQSKESKFIELEPPAFSVSETEASCDEIMVMPVYICGGEVKYLIAVSKDTKITTM</sequence>
<dbReference type="InterPro" id="IPR028976">
    <property type="entry name" value="CheC-like_sf"/>
</dbReference>
<dbReference type="GO" id="GO:0006935">
    <property type="term" value="P:chemotaxis"/>
    <property type="evidence" value="ECO:0007669"/>
    <property type="project" value="UniProtKB-KW"/>
</dbReference>
<dbReference type="RefSeq" id="WP_074462947.1">
    <property type="nucleotide sequence ID" value="NZ_FMUR01000016.1"/>
</dbReference>
<gene>
    <name evidence="3" type="ORF">SAMN02910451_02493</name>
</gene>
<evidence type="ECO:0000313" key="3">
    <source>
        <dbReference type="EMBL" id="SCY41369.1"/>
    </source>
</evidence>
<evidence type="ECO:0000313" key="4">
    <source>
        <dbReference type="Proteomes" id="UP000183047"/>
    </source>
</evidence>
<dbReference type="SUPFAM" id="SSF160246">
    <property type="entry name" value="EspE N-terminal domain-like"/>
    <property type="match status" value="1"/>
</dbReference>
<evidence type="ECO:0000256" key="1">
    <source>
        <dbReference type="ARBA" id="ARBA00022500"/>
    </source>
</evidence>
<keyword evidence="1" id="KW-0145">Chemotaxis</keyword>
<evidence type="ECO:0000259" key="2">
    <source>
        <dbReference type="Pfam" id="PF13690"/>
    </source>
</evidence>
<reference evidence="4" key="1">
    <citation type="submission" date="2016-10" db="EMBL/GenBank/DDBJ databases">
        <authorList>
            <person name="Varghese N."/>
            <person name="Submissions S."/>
        </authorList>
    </citation>
    <scope>NUCLEOTIDE SEQUENCE [LARGE SCALE GENOMIC DNA]</scope>
    <source>
        <strain evidence="4">XBD2006</strain>
    </source>
</reference>
<name>A0A1G5FQ44_9FIRM</name>
<dbReference type="InterPro" id="IPR037257">
    <property type="entry name" value="T2SS_E_N_sf"/>
</dbReference>